<keyword evidence="2" id="KW-0472">Membrane</keyword>
<reference evidence="4 5" key="1">
    <citation type="submission" date="2024-09" db="EMBL/GenBank/DDBJ databases">
        <authorList>
            <person name="Sun Q."/>
            <person name="Mori K."/>
        </authorList>
    </citation>
    <scope>NUCLEOTIDE SEQUENCE [LARGE SCALE GENOMIC DNA]</scope>
    <source>
        <strain evidence="4 5">CCM 8654</strain>
    </source>
</reference>
<dbReference type="RefSeq" id="WP_378517504.1">
    <property type="nucleotide sequence ID" value="NZ_CBCSDI010000007.1"/>
</dbReference>
<dbReference type="CDD" id="cd06577">
    <property type="entry name" value="PASTA_pknB"/>
    <property type="match status" value="1"/>
</dbReference>
<comment type="caution">
    <text evidence="4">The sequence shown here is derived from an EMBL/GenBank/DDBJ whole genome shotgun (WGS) entry which is preliminary data.</text>
</comment>
<dbReference type="InterPro" id="IPR005543">
    <property type="entry name" value="PASTA_dom"/>
</dbReference>
<organism evidence="4 5">
    <name type="scientific">Nocardioides zeicaulis</name>
    <dbReference type="NCBI Taxonomy" id="1776857"/>
    <lineage>
        <taxon>Bacteria</taxon>
        <taxon>Bacillati</taxon>
        <taxon>Actinomycetota</taxon>
        <taxon>Actinomycetes</taxon>
        <taxon>Propionibacteriales</taxon>
        <taxon>Nocardioidaceae</taxon>
        <taxon>Nocardioides</taxon>
    </lineage>
</organism>
<gene>
    <name evidence="4" type="ORF">ACFFJG_05035</name>
</gene>
<keyword evidence="2" id="KW-1133">Transmembrane helix</keyword>
<evidence type="ECO:0000313" key="5">
    <source>
        <dbReference type="Proteomes" id="UP001589698"/>
    </source>
</evidence>
<keyword evidence="2" id="KW-0812">Transmembrane</keyword>
<dbReference type="Proteomes" id="UP001589698">
    <property type="component" value="Unassembled WGS sequence"/>
</dbReference>
<evidence type="ECO:0000259" key="3">
    <source>
        <dbReference type="Pfam" id="PF03793"/>
    </source>
</evidence>
<feature type="domain" description="PASTA" evidence="3">
    <location>
        <begin position="106"/>
        <end position="163"/>
    </location>
</feature>
<dbReference type="EMBL" id="JBHLXH010000001">
    <property type="protein sequence ID" value="MFC0221836.1"/>
    <property type="molecule type" value="Genomic_DNA"/>
</dbReference>
<protein>
    <submittedName>
        <fullName evidence="4">PASTA domain-containing protein</fullName>
    </submittedName>
</protein>
<name>A0ABV6DYN1_9ACTN</name>
<proteinExistence type="predicted"/>
<dbReference type="Gene3D" id="3.30.10.20">
    <property type="match status" value="1"/>
</dbReference>
<evidence type="ECO:0000256" key="1">
    <source>
        <dbReference type="SAM" id="MobiDB-lite"/>
    </source>
</evidence>
<feature type="transmembrane region" description="Helical" evidence="2">
    <location>
        <begin position="69"/>
        <end position="90"/>
    </location>
</feature>
<feature type="region of interest" description="Disordered" evidence="1">
    <location>
        <begin position="247"/>
        <end position="268"/>
    </location>
</feature>
<evidence type="ECO:0000313" key="4">
    <source>
        <dbReference type="EMBL" id="MFC0221836.1"/>
    </source>
</evidence>
<evidence type="ECO:0000256" key="2">
    <source>
        <dbReference type="SAM" id="Phobius"/>
    </source>
</evidence>
<sequence>MDVEDYRAARRTRLVGLATDLGVPADEAGSVVDRVIEAQRRRILRADDPDDVVVPALREEVLGRPRSRLVPAVILALAAVVVAAFALALVPDPDERPDDPPVRTATVPSLLGLTTEEATSLLVRNHVAVAVRAVPQCNPAGQVLGSVPSMGTTVTSDEVVTVIATAAPTWTCPDDEGARDTAWALLRFLLSGTARPDFADTVSVHVDGTQVGAVRSTDLGSSGLWRTVVRDPVVQYVARPAPNDLGQPVVSVTPRRGPSPTTCGRPSARPLRVAGRSTRIVLTAGGRADVRGCGLTIDLVEDGRGRVAAVALAGP</sequence>
<accession>A0ABV6DYN1</accession>
<dbReference type="Pfam" id="PF03793">
    <property type="entry name" value="PASTA"/>
    <property type="match status" value="1"/>
</dbReference>
<keyword evidence="5" id="KW-1185">Reference proteome</keyword>